<keyword evidence="4" id="KW-1185">Reference proteome</keyword>
<dbReference type="InterPro" id="IPR053728">
    <property type="entry name" value="Alginate_Permeability_Chnl"/>
</dbReference>
<evidence type="ECO:0000259" key="2">
    <source>
        <dbReference type="Pfam" id="PF13372"/>
    </source>
</evidence>
<evidence type="ECO:0000313" key="4">
    <source>
        <dbReference type="Proteomes" id="UP000256429"/>
    </source>
</evidence>
<dbReference type="Gene3D" id="2.40.160.100">
    <property type="match status" value="1"/>
</dbReference>
<reference evidence="3 4" key="1">
    <citation type="submission" date="2018-08" db="EMBL/GenBank/DDBJ databases">
        <title>Genomic Encyclopedia of Type Strains, Phase III (KMG-III): the genomes of soil and plant-associated and newly described type strains.</title>
        <authorList>
            <person name="Whitman W."/>
        </authorList>
    </citation>
    <scope>NUCLEOTIDE SEQUENCE [LARGE SCALE GENOMIC DNA]</scope>
    <source>
        <strain evidence="3 4">325-5</strain>
    </source>
</reference>
<organism evidence="3 4">
    <name type="scientific">Lutibacter oceani</name>
    <dbReference type="NCBI Taxonomy" id="1853311"/>
    <lineage>
        <taxon>Bacteria</taxon>
        <taxon>Pseudomonadati</taxon>
        <taxon>Bacteroidota</taxon>
        <taxon>Flavobacteriia</taxon>
        <taxon>Flavobacteriales</taxon>
        <taxon>Flavobacteriaceae</taxon>
        <taxon>Lutibacter</taxon>
    </lineage>
</organism>
<dbReference type="OrthoDB" id="1070463at2"/>
<name>A0A3D9RUT1_9FLAO</name>
<dbReference type="AlphaFoldDB" id="A0A3D9RUT1"/>
<gene>
    <name evidence="3" type="ORF">BX611_0900</name>
</gene>
<evidence type="ECO:0000313" key="3">
    <source>
        <dbReference type="EMBL" id="REE83607.1"/>
    </source>
</evidence>
<sequence length="412" mass="45875">MKFKNLIVALFILSAVNSYAQLTISGELRPRTEYRNGYKTLTADGSDAALFVSQRTRLNTQFISEDYTFFISLQDIRVWGDVKQLADNGNSLALHEAWGQVKFSPNFSVKLGRQEIIYDDSRLFGNVGWAQQGRSHDAAIFKFGNENYKLDLGIAYNQDTEALFGNIYTIGGNYKAMQYAWFHKNWSKVNASFLLLNNGLQNITDEEIKYSQTLGTHFNFKASSALSINANAYLQTGKDVADSDLSAYLVGLDLGYKASSKVNLGVGFEMQSGNDYDGDASENKAFTPFYGTNHKFNGFMDYFYVGNHVNSVGLVDIYAKLSTKLGEKSSLTAFLHSFSSQAEIAANVDKGLGTELDLVYSYKFNKDITIGAGYSQMFASEGLEVIKNNTDGNGNNWAWLMVTIKPTMFQSK</sequence>
<proteinExistence type="predicted"/>
<dbReference type="SUPFAM" id="SSF56935">
    <property type="entry name" value="Porins"/>
    <property type="match status" value="1"/>
</dbReference>
<dbReference type="Proteomes" id="UP000256429">
    <property type="component" value="Unassembled WGS sequence"/>
</dbReference>
<accession>A0A3D9RUT1</accession>
<dbReference type="EMBL" id="QTTQ01000009">
    <property type="protein sequence ID" value="REE83607.1"/>
    <property type="molecule type" value="Genomic_DNA"/>
</dbReference>
<comment type="caution">
    <text evidence="3">The sequence shown here is derived from an EMBL/GenBank/DDBJ whole genome shotgun (WGS) entry which is preliminary data.</text>
</comment>
<evidence type="ECO:0000256" key="1">
    <source>
        <dbReference type="SAM" id="SignalP"/>
    </source>
</evidence>
<keyword evidence="1" id="KW-0732">Signal</keyword>
<dbReference type="InterPro" id="IPR025388">
    <property type="entry name" value="Alginate_export_dom"/>
</dbReference>
<protein>
    <submittedName>
        <fullName evidence="3">Alginate export protein</fullName>
    </submittedName>
</protein>
<feature type="domain" description="Alginate export" evidence="2">
    <location>
        <begin position="21"/>
        <end position="379"/>
    </location>
</feature>
<feature type="chain" id="PRO_5017557259" evidence="1">
    <location>
        <begin position="21"/>
        <end position="412"/>
    </location>
</feature>
<feature type="signal peptide" evidence="1">
    <location>
        <begin position="1"/>
        <end position="20"/>
    </location>
</feature>
<dbReference type="RefSeq" id="WP_115878447.1">
    <property type="nucleotide sequence ID" value="NZ_QTTQ01000009.1"/>
</dbReference>
<dbReference type="Pfam" id="PF13372">
    <property type="entry name" value="Alginate_exp"/>
    <property type="match status" value="1"/>
</dbReference>